<dbReference type="EMBL" id="JAUSWN010000001">
    <property type="protein sequence ID" value="MDQ0478426.1"/>
    <property type="molecule type" value="Genomic_DNA"/>
</dbReference>
<evidence type="ECO:0000256" key="8">
    <source>
        <dbReference type="ARBA" id="ARBA00023014"/>
    </source>
</evidence>
<keyword evidence="6" id="KW-0560">Oxidoreductase</keyword>
<keyword evidence="5" id="KW-0671">Queuosine biosynthesis</keyword>
<dbReference type="PROSITE" id="PS00198">
    <property type="entry name" value="4FE4S_FER_1"/>
    <property type="match status" value="1"/>
</dbReference>
<dbReference type="PANTHER" id="PTHR30002:SF4">
    <property type="entry name" value="EPOXYQUEUOSINE REDUCTASE"/>
    <property type="match status" value="1"/>
</dbReference>
<feature type="domain" description="4Fe-4S ferredoxin-type" evidence="9">
    <location>
        <begin position="167"/>
        <end position="197"/>
    </location>
</feature>
<gene>
    <name evidence="10" type="ORF">QOZ93_000127</name>
</gene>
<comment type="caution">
    <text evidence="10">The sequence shown here is derived from an EMBL/GenBank/DDBJ whole genome shotgun (WGS) entry which is preliminary data.</text>
</comment>
<reference evidence="10 11" key="1">
    <citation type="submission" date="2023-07" db="EMBL/GenBank/DDBJ databases">
        <title>Genomic Encyclopedia of Type Strains, Phase IV (KMG-IV): sequencing the most valuable type-strain genomes for metagenomic binning, comparative biology and taxonomic classification.</title>
        <authorList>
            <person name="Goeker M."/>
        </authorList>
    </citation>
    <scope>NUCLEOTIDE SEQUENCE [LARGE SCALE GENOMIC DNA]</scope>
    <source>
        <strain evidence="10 11">DSM 1400</strain>
    </source>
</reference>
<dbReference type="InterPro" id="IPR004453">
    <property type="entry name" value="QueG"/>
</dbReference>
<dbReference type="Pfam" id="PF13484">
    <property type="entry name" value="Fer4_16"/>
    <property type="match status" value="1"/>
</dbReference>
<dbReference type="NCBIfam" id="TIGR00276">
    <property type="entry name" value="tRNA epoxyqueuosine(34) reductase QueG"/>
    <property type="match status" value="1"/>
</dbReference>
<protein>
    <submittedName>
        <fullName evidence="10">Epoxyqueuosine reductase</fullName>
    </submittedName>
</protein>
<name>A0ABU0JMX4_HATLI</name>
<keyword evidence="3" id="KW-0819">tRNA processing</keyword>
<dbReference type="InterPro" id="IPR017900">
    <property type="entry name" value="4Fe4S_Fe_S_CS"/>
</dbReference>
<dbReference type="Proteomes" id="UP001224418">
    <property type="component" value="Unassembled WGS sequence"/>
</dbReference>
<keyword evidence="8" id="KW-0411">Iron-sulfur</keyword>
<keyword evidence="7" id="KW-0408">Iron</keyword>
<evidence type="ECO:0000256" key="4">
    <source>
        <dbReference type="ARBA" id="ARBA00022723"/>
    </source>
</evidence>
<evidence type="ECO:0000313" key="10">
    <source>
        <dbReference type="EMBL" id="MDQ0478426.1"/>
    </source>
</evidence>
<keyword evidence="1" id="KW-0004">4Fe-4S</keyword>
<evidence type="ECO:0000256" key="5">
    <source>
        <dbReference type="ARBA" id="ARBA00022785"/>
    </source>
</evidence>
<evidence type="ECO:0000256" key="3">
    <source>
        <dbReference type="ARBA" id="ARBA00022694"/>
    </source>
</evidence>
<organism evidence="10 11">
    <name type="scientific">Hathewaya limosa</name>
    <name type="common">Clostridium limosum</name>
    <dbReference type="NCBI Taxonomy" id="1536"/>
    <lineage>
        <taxon>Bacteria</taxon>
        <taxon>Bacillati</taxon>
        <taxon>Bacillota</taxon>
        <taxon>Clostridia</taxon>
        <taxon>Eubacteriales</taxon>
        <taxon>Clostridiaceae</taxon>
        <taxon>Hathewaya</taxon>
    </lineage>
</organism>
<keyword evidence="11" id="KW-1185">Reference proteome</keyword>
<evidence type="ECO:0000256" key="2">
    <source>
        <dbReference type="ARBA" id="ARBA00022490"/>
    </source>
</evidence>
<proteinExistence type="predicted"/>
<evidence type="ECO:0000256" key="7">
    <source>
        <dbReference type="ARBA" id="ARBA00023004"/>
    </source>
</evidence>
<accession>A0ABU0JMX4</accession>
<keyword evidence="2" id="KW-0963">Cytoplasm</keyword>
<dbReference type="SUPFAM" id="SSF46548">
    <property type="entry name" value="alpha-helical ferredoxin"/>
    <property type="match status" value="1"/>
</dbReference>
<dbReference type="Gene3D" id="3.30.70.20">
    <property type="match status" value="1"/>
</dbReference>
<dbReference type="PROSITE" id="PS51379">
    <property type="entry name" value="4FE4S_FER_2"/>
    <property type="match status" value="1"/>
</dbReference>
<dbReference type="InterPro" id="IPR013542">
    <property type="entry name" value="QueG_DUF1730"/>
</dbReference>
<evidence type="ECO:0000313" key="11">
    <source>
        <dbReference type="Proteomes" id="UP001224418"/>
    </source>
</evidence>
<sequence length="334" mass="39077">MDLKKKIIDFCKSIGIDKIGFVKCERFYELEEYFKYKKSKDLLNDFEEDTIENRVNPKLIMPQGKTIISIALPYMTENIEKQEQYFSSYALGEDYHNVVNLYLEKIATFIEKLGGITETFVDNNPLPERYIAMKAGIGFIGKNNCLITEEYGSYVFLGEIITDLEVEESTPKESKCGNCNKCIDICPTKAILSIDTNKNIKGIENNSNICLSYVTQKKNLEDFWFKKFEGRIWGCDKCQDICPFNKNVQNSRIVEFQPKEYMKNPNLEEIIQLDNKTFKEKYKITSCGWRGKNILIRNSLISYYNLNGYIPKLEDIGSPYIKEYYERIMKRMKE</sequence>
<dbReference type="RefSeq" id="WP_307354724.1">
    <property type="nucleotide sequence ID" value="NZ_BAAACJ010000024.1"/>
</dbReference>
<dbReference type="Pfam" id="PF08331">
    <property type="entry name" value="QueG_DUF1730"/>
    <property type="match status" value="1"/>
</dbReference>
<evidence type="ECO:0000256" key="1">
    <source>
        <dbReference type="ARBA" id="ARBA00022485"/>
    </source>
</evidence>
<evidence type="ECO:0000256" key="6">
    <source>
        <dbReference type="ARBA" id="ARBA00023002"/>
    </source>
</evidence>
<keyword evidence="4" id="KW-0479">Metal-binding</keyword>
<dbReference type="InterPro" id="IPR017896">
    <property type="entry name" value="4Fe4S_Fe-S-bd"/>
</dbReference>
<dbReference type="PANTHER" id="PTHR30002">
    <property type="entry name" value="EPOXYQUEUOSINE REDUCTASE"/>
    <property type="match status" value="1"/>
</dbReference>
<evidence type="ECO:0000259" key="9">
    <source>
        <dbReference type="PROSITE" id="PS51379"/>
    </source>
</evidence>